<proteinExistence type="predicted"/>
<evidence type="ECO:0000313" key="4">
    <source>
        <dbReference type="Proteomes" id="UP000092730"/>
    </source>
</evidence>
<keyword evidence="4" id="KW-1185">Reference proteome</keyword>
<feature type="region of interest" description="Disordered" evidence="1">
    <location>
        <begin position="1"/>
        <end position="86"/>
    </location>
</feature>
<dbReference type="EMBL" id="CP144545">
    <property type="protein sequence ID" value="WVW84438.1"/>
    <property type="molecule type" value="Genomic_DNA"/>
</dbReference>
<dbReference type="EMBL" id="KI894022">
    <property type="protein sequence ID" value="OCF24810.1"/>
    <property type="molecule type" value="Genomic_DNA"/>
</dbReference>
<evidence type="ECO:0000313" key="2">
    <source>
        <dbReference type="EMBL" id="OCF24810.1"/>
    </source>
</evidence>
<dbReference type="VEuPathDB" id="FungiDB:I302_06271"/>
<dbReference type="GeneID" id="30210670"/>
<reference evidence="3" key="4">
    <citation type="submission" date="2024-02" db="EMBL/GenBank/DDBJ databases">
        <title>Comparative genomics of Cryptococcus and Kwoniella reveals pathogenesis evolution and contrasting modes of karyotype evolution via chromosome fusion or intercentromeric recombination.</title>
        <authorList>
            <person name="Coelho M.A."/>
            <person name="David-Palma M."/>
            <person name="Shea T."/>
            <person name="Bowers K."/>
            <person name="McGinley-Smith S."/>
            <person name="Mohammad A.W."/>
            <person name="Gnirke A."/>
            <person name="Yurkov A.M."/>
            <person name="Nowrousian M."/>
            <person name="Sun S."/>
            <person name="Cuomo C.A."/>
            <person name="Heitman J."/>
        </authorList>
    </citation>
    <scope>NUCLEOTIDE SEQUENCE</scope>
    <source>
        <strain evidence="3">CBS 10118</strain>
    </source>
</reference>
<organism evidence="2">
    <name type="scientific">Kwoniella bestiolae CBS 10118</name>
    <dbReference type="NCBI Taxonomy" id="1296100"/>
    <lineage>
        <taxon>Eukaryota</taxon>
        <taxon>Fungi</taxon>
        <taxon>Dikarya</taxon>
        <taxon>Basidiomycota</taxon>
        <taxon>Agaricomycotina</taxon>
        <taxon>Tremellomycetes</taxon>
        <taxon>Tremellales</taxon>
        <taxon>Cryptococcaceae</taxon>
        <taxon>Kwoniella</taxon>
    </lineage>
</organism>
<feature type="compositionally biased region" description="Low complexity" evidence="1">
    <location>
        <begin position="42"/>
        <end position="62"/>
    </location>
</feature>
<dbReference type="Proteomes" id="UP000092730">
    <property type="component" value="Chromosome 5"/>
</dbReference>
<protein>
    <submittedName>
        <fullName evidence="2">Uncharacterized protein</fullName>
    </submittedName>
</protein>
<reference evidence="2" key="1">
    <citation type="submission" date="2013-07" db="EMBL/GenBank/DDBJ databases">
        <title>The Genome Sequence of Cryptococcus bestiolae CBS10118.</title>
        <authorList>
            <consortium name="The Broad Institute Genome Sequencing Platform"/>
            <person name="Cuomo C."/>
            <person name="Litvintseva A."/>
            <person name="Chen Y."/>
            <person name="Heitman J."/>
            <person name="Sun S."/>
            <person name="Springer D."/>
            <person name="Dromer F."/>
            <person name="Young S.K."/>
            <person name="Zeng Q."/>
            <person name="Gargeya S."/>
            <person name="Fitzgerald M."/>
            <person name="Abouelleil A."/>
            <person name="Alvarado L."/>
            <person name="Berlin A.M."/>
            <person name="Chapman S.B."/>
            <person name="Dewar J."/>
            <person name="Goldberg J."/>
            <person name="Griggs A."/>
            <person name="Gujja S."/>
            <person name="Hansen M."/>
            <person name="Howarth C."/>
            <person name="Imamovic A."/>
            <person name="Larimer J."/>
            <person name="McCowan C."/>
            <person name="Murphy C."/>
            <person name="Pearson M."/>
            <person name="Priest M."/>
            <person name="Roberts A."/>
            <person name="Saif S."/>
            <person name="Shea T."/>
            <person name="Sykes S."/>
            <person name="Wortman J."/>
            <person name="Nusbaum C."/>
            <person name="Birren B."/>
        </authorList>
    </citation>
    <scope>NUCLEOTIDE SEQUENCE [LARGE SCALE GENOMIC DNA]</scope>
    <source>
        <strain evidence="2">CBS 10118</strain>
    </source>
</reference>
<feature type="compositionally biased region" description="Polar residues" evidence="1">
    <location>
        <begin position="126"/>
        <end position="147"/>
    </location>
</feature>
<gene>
    <name evidence="2" type="ORF">I302_06271</name>
    <name evidence="3" type="ORF">I302_106472</name>
</gene>
<feature type="compositionally biased region" description="Basic and acidic residues" evidence="1">
    <location>
        <begin position="1"/>
        <end position="10"/>
    </location>
</feature>
<feature type="compositionally biased region" description="Low complexity" evidence="1">
    <location>
        <begin position="25"/>
        <end position="35"/>
    </location>
</feature>
<name>A0A1B9G1C1_9TREE</name>
<evidence type="ECO:0000313" key="3">
    <source>
        <dbReference type="EMBL" id="WVW84438.1"/>
    </source>
</evidence>
<evidence type="ECO:0000256" key="1">
    <source>
        <dbReference type="SAM" id="MobiDB-lite"/>
    </source>
</evidence>
<dbReference type="AlphaFoldDB" id="A0A1B9G1C1"/>
<reference evidence="3" key="2">
    <citation type="submission" date="2013-07" db="EMBL/GenBank/DDBJ databases">
        <authorList>
            <consortium name="The Broad Institute Genome Sequencing Platform"/>
            <person name="Cuomo C."/>
            <person name="Litvintseva A."/>
            <person name="Chen Y."/>
            <person name="Heitman J."/>
            <person name="Sun S."/>
            <person name="Springer D."/>
            <person name="Dromer F."/>
            <person name="Young S.K."/>
            <person name="Zeng Q."/>
            <person name="Gargeya S."/>
            <person name="Fitzgerald M."/>
            <person name="Abouelleil A."/>
            <person name="Alvarado L."/>
            <person name="Berlin A.M."/>
            <person name="Chapman S.B."/>
            <person name="Dewar J."/>
            <person name="Goldberg J."/>
            <person name="Griggs A."/>
            <person name="Gujja S."/>
            <person name="Hansen M."/>
            <person name="Howarth C."/>
            <person name="Imamovic A."/>
            <person name="Larimer J."/>
            <person name="McCowan C."/>
            <person name="Murphy C."/>
            <person name="Pearson M."/>
            <person name="Priest M."/>
            <person name="Roberts A."/>
            <person name="Saif S."/>
            <person name="Shea T."/>
            <person name="Sykes S."/>
            <person name="Wortman J."/>
            <person name="Nusbaum C."/>
            <person name="Birren B."/>
        </authorList>
    </citation>
    <scope>NUCLEOTIDE SEQUENCE</scope>
    <source>
        <strain evidence="3">CBS 10118</strain>
    </source>
</reference>
<accession>A0A1B9G1C1</accession>
<dbReference type="KEGG" id="kbi:30210670"/>
<sequence length="158" mass="16651">MAETTDHPADTKYLQIPKATDNGQTRSGSPTSTSASGGGGTSSTANGSSRGLSSGARSPSRRNLNMGFHIVEGQSQRDRVPQEGGGTVVRETDISEDCLHLFTFACCGPFSANSLRALTWGRASSNQATEMNSSGTVSRGWQSQYQSPRIEYGDNPDG</sequence>
<reference evidence="2" key="3">
    <citation type="submission" date="2014-01" db="EMBL/GenBank/DDBJ databases">
        <title>Evolution of pathogenesis and genome organization in the Tremellales.</title>
        <authorList>
            <person name="Cuomo C."/>
            <person name="Litvintseva A."/>
            <person name="Heitman J."/>
            <person name="Chen Y."/>
            <person name="Sun S."/>
            <person name="Springer D."/>
            <person name="Dromer F."/>
            <person name="Young S."/>
            <person name="Zeng Q."/>
            <person name="Chapman S."/>
            <person name="Gujja S."/>
            <person name="Saif S."/>
            <person name="Birren B."/>
        </authorList>
    </citation>
    <scope>NUCLEOTIDE SEQUENCE</scope>
    <source>
        <strain evidence="2">CBS 10118</strain>
    </source>
</reference>
<dbReference type="RefSeq" id="XP_019045880.1">
    <property type="nucleotide sequence ID" value="XM_019192883.1"/>
</dbReference>
<feature type="region of interest" description="Disordered" evidence="1">
    <location>
        <begin position="126"/>
        <end position="158"/>
    </location>
</feature>